<protein>
    <submittedName>
        <fullName evidence="1">Uncharacterized protein</fullName>
    </submittedName>
</protein>
<dbReference type="EMBL" id="JAAKZV010000143">
    <property type="protein sequence ID" value="NGN67445.1"/>
    <property type="molecule type" value="Genomic_DNA"/>
</dbReference>
<accession>A0A6G4U5D4</accession>
<keyword evidence="2" id="KW-1185">Reference proteome</keyword>
<comment type="caution">
    <text evidence="1">The sequence shown here is derived from an EMBL/GenBank/DDBJ whole genome shotgun (WGS) entry which is preliminary data.</text>
</comment>
<evidence type="ECO:0000313" key="2">
    <source>
        <dbReference type="Proteomes" id="UP000481583"/>
    </source>
</evidence>
<sequence>MTEDSATALSAALGASPPASFARLDAAQQRALADAFTAERAAQNDGLEQAAEEALKLVPAVARGPVRRILFK</sequence>
<dbReference type="Proteomes" id="UP000481583">
    <property type="component" value="Unassembled WGS sequence"/>
</dbReference>
<gene>
    <name evidence="1" type="ORF">G5C51_26510</name>
</gene>
<name>A0A6G4U5D4_9ACTN</name>
<reference evidence="1 2" key="1">
    <citation type="submission" date="2020-02" db="EMBL/GenBank/DDBJ databases">
        <title>Whole-genome analyses of novel actinobacteria.</title>
        <authorList>
            <person name="Sahin N."/>
        </authorList>
    </citation>
    <scope>NUCLEOTIDE SEQUENCE [LARGE SCALE GENOMIC DNA]</scope>
    <source>
        <strain evidence="1 2">A7024</strain>
    </source>
</reference>
<dbReference type="AlphaFoldDB" id="A0A6G4U5D4"/>
<organism evidence="1 2">
    <name type="scientific">Streptomyces coryli</name>
    <dbReference type="NCBI Taxonomy" id="1128680"/>
    <lineage>
        <taxon>Bacteria</taxon>
        <taxon>Bacillati</taxon>
        <taxon>Actinomycetota</taxon>
        <taxon>Actinomycetes</taxon>
        <taxon>Kitasatosporales</taxon>
        <taxon>Streptomycetaceae</taxon>
        <taxon>Streptomyces</taxon>
    </lineage>
</organism>
<evidence type="ECO:0000313" key="1">
    <source>
        <dbReference type="EMBL" id="NGN67445.1"/>
    </source>
</evidence>
<proteinExistence type="predicted"/>
<dbReference type="RefSeq" id="WP_165240739.1">
    <property type="nucleotide sequence ID" value="NZ_JAAKZV010000143.1"/>
</dbReference>